<dbReference type="EMBL" id="CP015961">
    <property type="protein sequence ID" value="ANI91674.1"/>
    <property type="molecule type" value="Genomic_DNA"/>
</dbReference>
<accession>A0A173LJ69</accession>
<protein>
    <submittedName>
        <fullName evidence="1">Uncharacterized protein</fullName>
    </submittedName>
</protein>
<dbReference type="AlphaFoldDB" id="A0A173LJ69"/>
<evidence type="ECO:0000313" key="2">
    <source>
        <dbReference type="Proteomes" id="UP000186104"/>
    </source>
</evidence>
<gene>
    <name evidence="1" type="ORF">BJL86_0880</name>
</gene>
<reference evidence="1 2" key="1">
    <citation type="submission" date="2016-06" db="EMBL/GenBank/DDBJ databases">
        <title>Complete genome sequence of a saline-alkali tolerant type strain Dietzia timorensis ID05-A0528T.</title>
        <authorList>
            <person name="Wu X."/>
        </authorList>
    </citation>
    <scope>NUCLEOTIDE SEQUENCE [LARGE SCALE GENOMIC DNA]</scope>
    <source>
        <strain evidence="1 2">ID05-A0528</strain>
    </source>
</reference>
<evidence type="ECO:0000313" key="1">
    <source>
        <dbReference type="EMBL" id="ANI91674.1"/>
    </source>
</evidence>
<organism evidence="1 2">
    <name type="scientific">Dietzia timorensis</name>
    <dbReference type="NCBI Taxonomy" id="499555"/>
    <lineage>
        <taxon>Bacteria</taxon>
        <taxon>Bacillati</taxon>
        <taxon>Actinomycetota</taxon>
        <taxon>Actinomycetes</taxon>
        <taxon>Mycobacteriales</taxon>
        <taxon>Dietziaceae</taxon>
        <taxon>Dietzia</taxon>
    </lineage>
</organism>
<proteinExistence type="predicted"/>
<dbReference type="Proteomes" id="UP000186104">
    <property type="component" value="Chromosome"/>
</dbReference>
<sequence>MSIAAAVYLHALIGAEVDETLARIYRKRAANDR</sequence>
<keyword evidence="2" id="KW-1185">Reference proteome</keyword>
<name>A0A173LJ69_9ACTN</name>
<dbReference type="KEGG" id="dtm:BJL86_0880"/>